<accession>A0A8S1T701</accession>
<dbReference type="Proteomes" id="UP000683925">
    <property type="component" value="Unassembled WGS sequence"/>
</dbReference>
<dbReference type="OrthoDB" id="306650at2759"/>
<dbReference type="EMBL" id="CAJJDP010000019">
    <property type="protein sequence ID" value="CAD8147279.1"/>
    <property type="molecule type" value="Genomic_DNA"/>
</dbReference>
<gene>
    <name evidence="1" type="ORF">POCTA_138.1.T0190354</name>
</gene>
<proteinExistence type="predicted"/>
<evidence type="ECO:0000313" key="2">
    <source>
        <dbReference type="Proteomes" id="UP000683925"/>
    </source>
</evidence>
<organism evidence="1 2">
    <name type="scientific">Paramecium octaurelia</name>
    <dbReference type="NCBI Taxonomy" id="43137"/>
    <lineage>
        <taxon>Eukaryota</taxon>
        <taxon>Sar</taxon>
        <taxon>Alveolata</taxon>
        <taxon>Ciliophora</taxon>
        <taxon>Intramacronucleata</taxon>
        <taxon>Oligohymenophorea</taxon>
        <taxon>Peniculida</taxon>
        <taxon>Parameciidae</taxon>
        <taxon>Paramecium</taxon>
    </lineage>
</organism>
<sequence>MGICFTKTKKDKPSNLIRLIKIENENTIPKPFTLSEFQTKILTTWYTMDNLLSQLVSCERTLQIKLLQKAINQILMGQSTNHQMNDVTIGLLLDLMERLAFQIEELIREELLAEEVSTKLHNFLWNTQTGKTIPLLRKLKFGVLFEKSYIFLLYQLQLQMNQQEQEKFNQIISNGYKELITKRPSKPLEHFIYYLLTSLPEEIRNKDQITRDFFEQYQEIDLKDVKEI</sequence>
<evidence type="ECO:0000313" key="1">
    <source>
        <dbReference type="EMBL" id="CAD8147279.1"/>
    </source>
</evidence>
<reference evidence="1" key="1">
    <citation type="submission" date="2021-01" db="EMBL/GenBank/DDBJ databases">
        <authorList>
            <consortium name="Genoscope - CEA"/>
            <person name="William W."/>
        </authorList>
    </citation>
    <scope>NUCLEOTIDE SEQUENCE</scope>
</reference>
<name>A0A8S1T701_PAROT</name>
<protein>
    <submittedName>
        <fullName evidence="1">Uncharacterized protein</fullName>
    </submittedName>
</protein>
<keyword evidence="2" id="KW-1185">Reference proteome</keyword>
<dbReference type="AlphaFoldDB" id="A0A8S1T701"/>
<comment type="caution">
    <text evidence="1">The sequence shown here is derived from an EMBL/GenBank/DDBJ whole genome shotgun (WGS) entry which is preliminary data.</text>
</comment>